<keyword evidence="2" id="KW-1185">Reference proteome</keyword>
<sequence length="395" mass="43292">MRYYVTVDGGADGLWLSLGAAKKIRENAIANLRRFRVESGYDYVGLEISGESIGYFQDLTLEGIERRVKAKRNSGAGGLLASTRLVVSPSPVDDSKLLSSLNLVLALEAGDAFSWKAGSSNFSSVITVDKEKRSLKINAIVQDLLQDLMVANSDSLQAVIHKIKTHLTEAKLTELAAQAAGPGEEPKAPSPDEVEKQLDTIGEPLFLEAKAKFARSTAAALPNGSLFSAFDPDRYAAFSSLARNDLHSTMDAAAARALGEFWTQFLEKTFSAQFLTTEEAVRLVRTGSFRRARTERQNGEGQKPKARVRRHDLSEGDLTKVIGDKRVVTTSGCYVLCVLNRSTRGEHGDLSMLFGKSSDDALRRLTLCTEQRYQKMIPLVRKGFVTPIRLFLKAA</sequence>
<dbReference type="Proteomes" id="UP001169764">
    <property type="component" value="Unassembled WGS sequence"/>
</dbReference>
<comment type="caution">
    <text evidence="1">The sequence shown here is derived from an EMBL/GenBank/DDBJ whole genome shotgun (WGS) entry which is preliminary data.</text>
</comment>
<dbReference type="EMBL" id="JAUOTP010000006">
    <property type="protein sequence ID" value="MDO6415403.1"/>
    <property type="molecule type" value="Genomic_DNA"/>
</dbReference>
<protein>
    <submittedName>
        <fullName evidence="1">Uncharacterized protein</fullName>
    </submittedName>
</protein>
<evidence type="ECO:0000313" key="2">
    <source>
        <dbReference type="Proteomes" id="UP001169764"/>
    </source>
</evidence>
<evidence type="ECO:0000313" key="1">
    <source>
        <dbReference type="EMBL" id="MDO6415403.1"/>
    </source>
</evidence>
<reference evidence="1" key="1">
    <citation type="submission" date="2023-07" db="EMBL/GenBank/DDBJ databases">
        <authorList>
            <person name="Kim M."/>
        </authorList>
    </citation>
    <scope>NUCLEOTIDE SEQUENCE</scope>
    <source>
        <strain evidence="1">BIUV-7</strain>
    </source>
</reference>
<dbReference type="RefSeq" id="WP_303543416.1">
    <property type="nucleotide sequence ID" value="NZ_JAUOTP010000006.1"/>
</dbReference>
<name>A0ABT8YAN8_9SPHN</name>
<organism evidence="1 2">
    <name type="scientific">Sphingomonas natans</name>
    <dbReference type="NCBI Taxonomy" id="3063330"/>
    <lineage>
        <taxon>Bacteria</taxon>
        <taxon>Pseudomonadati</taxon>
        <taxon>Pseudomonadota</taxon>
        <taxon>Alphaproteobacteria</taxon>
        <taxon>Sphingomonadales</taxon>
        <taxon>Sphingomonadaceae</taxon>
        <taxon>Sphingomonas</taxon>
    </lineage>
</organism>
<proteinExistence type="predicted"/>
<gene>
    <name evidence="1" type="ORF">Q4F19_13500</name>
</gene>
<accession>A0ABT8YAN8</accession>